<dbReference type="GO" id="GO:0006351">
    <property type="term" value="P:DNA-templated transcription"/>
    <property type="evidence" value="ECO:0007669"/>
    <property type="project" value="TreeGrafter"/>
</dbReference>
<dbReference type="GO" id="GO:0043565">
    <property type="term" value="F:sequence-specific DNA binding"/>
    <property type="evidence" value="ECO:0007669"/>
    <property type="project" value="TreeGrafter"/>
</dbReference>
<dbReference type="PANTHER" id="PTHR30537:SF5">
    <property type="entry name" value="HTH-TYPE TRANSCRIPTIONAL ACTIVATOR TTDR-RELATED"/>
    <property type="match status" value="1"/>
</dbReference>
<evidence type="ECO:0000256" key="3">
    <source>
        <dbReference type="ARBA" id="ARBA00023125"/>
    </source>
</evidence>
<dbReference type="EMBL" id="JMOD01000055">
    <property type="protein sequence ID" value="KCY17546.1"/>
    <property type="molecule type" value="Genomic_DNA"/>
</dbReference>
<comment type="caution">
    <text evidence="6">The sequence shown here is derived from an EMBL/GenBank/DDBJ whole genome shotgun (WGS) entry which is preliminary data.</text>
</comment>
<accession>A0A062IFB4</accession>
<dbReference type="SUPFAM" id="SSF46785">
    <property type="entry name" value="Winged helix' DNA-binding domain"/>
    <property type="match status" value="1"/>
</dbReference>
<dbReference type="InterPro" id="IPR036390">
    <property type="entry name" value="WH_DNA-bd_sf"/>
</dbReference>
<protein>
    <submittedName>
        <fullName evidence="6">Bacterial regulatory helix-turn-helix, lysR family protein</fullName>
    </submittedName>
</protein>
<dbReference type="AlphaFoldDB" id="A0A062IFB4"/>
<dbReference type="SUPFAM" id="SSF53850">
    <property type="entry name" value="Periplasmic binding protein-like II"/>
    <property type="match status" value="1"/>
</dbReference>
<dbReference type="InterPro" id="IPR058163">
    <property type="entry name" value="LysR-type_TF_proteobact-type"/>
</dbReference>
<sequence>MNNIIFQNSYLRNNCHNTGLDMHNKLEMMRIFCVAAESRNFKEAATQLGISPQAVTRAIKELEEQRGEILFYRSTRQIKITADGERLAKQARFAVGSIDALFVKDTKEKRDEMRGTVRLTVSSVLGRKLVVPALAEFATRYPDIVVDCVLTDSHSDVIDERIDIGIRFGFLPDNRYVARELAKVNFYSVGTPELIDKVGMPKKIIDLDKYPLTALVDHKTGRYWPWTFTESRSFTPSNPRFITDDLEAEFQAILAGVGFGHMPGFLVLPWLRSGKLIQILHEETSSVWRLYLYRPQRGPTPLRIRALFDYLVEVLGHIET</sequence>
<dbReference type="PANTHER" id="PTHR30537">
    <property type="entry name" value="HTH-TYPE TRANSCRIPTIONAL REGULATOR"/>
    <property type="match status" value="1"/>
</dbReference>
<keyword evidence="2" id="KW-0805">Transcription regulation</keyword>
<evidence type="ECO:0000256" key="1">
    <source>
        <dbReference type="ARBA" id="ARBA00009437"/>
    </source>
</evidence>
<keyword evidence="4" id="KW-0804">Transcription</keyword>
<comment type="similarity">
    <text evidence="1">Belongs to the LysR transcriptional regulatory family.</text>
</comment>
<evidence type="ECO:0000313" key="6">
    <source>
        <dbReference type="EMBL" id="KCY17546.1"/>
    </source>
</evidence>
<dbReference type="CDD" id="cd08422">
    <property type="entry name" value="PBP2_CrgA_like"/>
    <property type="match status" value="1"/>
</dbReference>
<dbReference type="Gene3D" id="3.40.190.290">
    <property type="match status" value="1"/>
</dbReference>
<evidence type="ECO:0000313" key="7">
    <source>
        <dbReference type="Proteomes" id="UP000027327"/>
    </source>
</evidence>
<dbReference type="InterPro" id="IPR036388">
    <property type="entry name" value="WH-like_DNA-bd_sf"/>
</dbReference>
<dbReference type="InterPro" id="IPR000847">
    <property type="entry name" value="LysR_HTH_N"/>
</dbReference>
<dbReference type="Proteomes" id="UP000027327">
    <property type="component" value="Unassembled WGS sequence"/>
</dbReference>
<reference evidence="6 7" key="1">
    <citation type="submission" date="2014-04" db="EMBL/GenBank/DDBJ databases">
        <title>Comparative genomics and transcriptomics to identify genetic mechanisms underlying the emergence of carbapenem resistant Acinetobacter baumannii (CRAb).</title>
        <authorList>
            <person name="Harris A.D."/>
            <person name="Johnson K.J."/>
            <person name="George J."/>
            <person name="Nadendla S."/>
            <person name="Daugherty S.C."/>
            <person name="Parankush S."/>
            <person name="Sadzewicz L."/>
            <person name="Tallon L."/>
            <person name="Sengamalay N."/>
            <person name="Hazen T.H."/>
            <person name="Rasko D.A."/>
        </authorList>
    </citation>
    <scope>NUCLEOTIDE SEQUENCE [LARGE SCALE GENOMIC DNA]</scope>
    <source>
        <strain evidence="6 7">21072</strain>
    </source>
</reference>
<keyword evidence="3" id="KW-0238">DNA-binding</keyword>
<proteinExistence type="inferred from homology"/>
<feature type="domain" description="HTH lysR-type" evidence="5">
    <location>
        <begin position="24"/>
        <end position="81"/>
    </location>
</feature>
<dbReference type="GO" id="GO:0003700">
    <property type="term" value="F:DNA-binding transcription factor activity"/>
    <property type="evidence" value="ECO:0007669"/>
    <property type="project" value="InterPro"/>
</dbReference>
<dbReference type="PATRIC" id="fig|1310697.3.peg.2663"/>
<evidence type="ECO:0000259" key="5">
    <source>
        <dbReference type="PROSITE" id="PS50931"/>
    </source>
</evidence>
<dbReference type="InterPro" id="IPR005119">
    <property type="entry name" value="LysR_subst-bd"/>
</dbReference>
<dbReference type="PROSITE" id="PS50931">
    <property type="entry name" value="HTH_LYSR"/>
    <property type="match status" value="1"/>
</dbReference>
<organism evidence="6 7">
    <name type="scientific">Acinetobacter baumannii 21072</name>
    <dbReference type="NCBI Taxonomy" id="1310697"/>
    <lineage>
        <taxon>Bacteria</taxon>
        <taxon>Pseudomonadati</taxon>
        <taxon>Pseudomonadota</taxon>
        <taxon>Gammaproteobacteria</taxon>
        <taxon>Moraxellales</taxon>
        <taxon>Moraxellaceae</taxon>
        <taxon>Acinetobacter</taxon>
        <taxon>Acinetobacter calcoaceticus/baumannii complex</taxon>
    </lineage>
</organism>
<name>A0A062IFB4_ACIBA</name>
<dbReference type="Gene3D" id="1.10.10.10">
    <property type="entry name" value="Winged helix-like DNA-binding domain superfamily/Winged helix DNA-binding domain"/>
    <property type="match status" value="1"/>
</dbReference>
<gene>
    <name evidence="6" type="ORF">J596_2774</name>
</gene>
<evidence type="ECO:0000256" key="2">
    <source>
        <dbReference type="ARBA" id="ARBA00023015"/>
    </source>
</evidence>
<dbReference type="Pfam" id="PF00126">
    <property type="entry name" value="HTH_1"/>
    <property type="match status" value="1"/>
</dbReference>
<dbReference type="Pfam" id="PF03466">
    <property type="entry name" value="LysR_substrate"/>
    <property type="match status" value="1"/>
</dbReference>
<evidence type="ECO:0000256" key="4">
    <source>
        <dbReference type="ARBA" id="ARBA00023163"/>
    </source>
</evidence>